<accession>A0A6P4ZPS1</accession>
<dbReference type="InterPro" id="IPR019775">
    <property type="entry name" value="WD40_repeat_CS"/>
</dbReference>
<dbReference type="InterPro" id="IPR002048">
    <property type="entry name" value="EF_hand_dom"/>
</dbReference>
<dbReference type="PANTHER" id="PTHR44324">
    <property type="entry name" value="WD40 REPEAT DOMAIN 95"/>
    <property type="match status" value="1"/>
</dbReference>
<feature type="domain" description="EF-hand" evidence="7">
    <location>
        <begin position="32"/>
        <end position="67"/>
    </location>
</feature>
<dbReference type="PANTHER" id="PTHR44324:SF6">
    <property type="entry name" value="EF-HAND CALCIUM BINDING DOMAIN 8"/>
    <property type="match status" value="1"/>
</dbReference>
<evidence type="ECO:0000256" key="3">
    <source>
        <dbReference type="ARBA" id="ARBA00022737"/>
    </source>
</evidence>
<keyword evidence="2 5" id="KW-0853">WD repeat</keyword>
<dbReference type="AlphaFoldDB" id="A0A6P4ZPS1"/>
<evidence type="ECO:0000256" key="5">
    <source>
        <dbReference type="PROSITE-ProRule" id="PRU00221"/>
    </source>
</evidence>
<dbReference type="SUPFAM" id="SSF50978">
    <property type="entry name" value="WD40 repeat-like"/>
    <property type="match status" value="3"/>
</dbReference>
<evidence type="ECO:0000256" key="6">
    <source>
        <dbReference type="SAM" id="MobiDB-lite"/>
    </source>
</evidence>
<dbReference type="GeneID" id="109480912"/>
<feature type="compositionally biased region" description="Polar residues" evidence="6">
    <location>
        <begin position="737"/>
        <end position="746"/>
    </location>
</feature>
<sequence length="1226" mass="138380">MASQSMHRDARSVSCQEVTDDYARLEDQMNNDHLQKLQQIFEEADDDGGGGLDPDEFRQAIKRTMGNKTVDDHELEILFMKVDTNCDGTVDWDEYLSYMLLEYQEKDIMSTTFREVPFPMPLRGIPSSHRDTINSISYYQLLTNRHGVMANDADNPGGRYITMSKEGVINFWNSEMIALQRTVTLEQPRDKTMSLWLTDLVAMANVNMVAISSSEREISFYDCSATKFELQFQVTALDKAVMTMDYWFDYNNLNNCMLLMGDAGGNVSIIIFSEACSAGLFGDSALTGGCKRIPFVALQQGAVKGVKAVQHHLHNDWVRRVMYCSESGFFLSCSVNTETALFAGDINLKKMHSFFKIRKGVCSVDFCSIKNVIATGGMDWTVRIWNPYVTTKATTVFRGHNSAVLHVMWTDQGQHIVSVDKGKNMKVWDVREHNCVQSIPARNVPMGHHPINVSCYSKKTDSIILANNMLAVFDRVKIEEDKDALETMSHEQPICSILYNDLFDVIVSVSHDDMIHVWNIDNGEKVIQFSIHHGKEENCPEITAMCFDPTKRRLITGTKTGQVQIWNFNNGALLKDFDDVDTAEVKSIICYKQHIAVSGWNRRVVCHLDAKGDEDDDTKVWPVRHGEDILCSSYYSPLSILATSSYDGDIILWSADTGHVLCRLNAFHGAFPMSPICFGIQGETSRENLVKVWHRPIKSNATSPGPADSQQEKDRSKSGTPEKTQRDMSCREKQSDPDTAQDQEIQNLPGKFDARKASIGWGGMMGDQAKTNESSHSVEPVEYYEESCRRVSKYTVSVDKIVFLSTRENNKDTAILLATGADGWVRAWSIHHKGGMLGQFRATQPGAGILAMETDSNNDILLTGDTAGYVKVWDIRRYCIKNPPPPGDAKDKEIQSIFPFLNSDIAYVYSLKMRAIERKCKDLGYHLPVDFDVDQRGMNLTAPPLLNSFRGHTKAVVEIQYLEDRRLIATASSDCTIRLWTACGRYIGTFGQKNPWTKLEKVVRAKRLPKQTPMDIVRVGSATTMKVLNGGIRPKWRLARNILMMVAREKIQWKRKVERGEVSADAEMEEAQAVTQHKANKVRFADVEEILKMDMDQTHLPPVLQKTSSDLLQKLPTPSSDILRGGYRPQTHHRMPPHLPKLRQFQTQVAVYSSIPYSKLQPVALPRTPDIVREIHARQQKEQERTPLGVAAGKVNDIIRANRVFRALRPSKTSKPKKSSKSMNTT</sequence>
<proteinExistence type="predicted"/>
<dbReference type="Gene3D" id="1.10.238.10">
    <property type="entry name" value="EF-hand"/>
    <property type="match status" value="1"/>
</dbReference>
<feature type="repeat" description="WD" evidence="5">
    <location>
        <begin position="949"/>
        <end position="980"/>
    </location>
</feature>
<evidence type="ECO:0000313" key="8">
    <source>
        <dbReference type="Proteomes" id="UP000515135"/>
    </source>
</evidence>
<feature type="region of interest" description="Disordered" evidence="6">
    <location>
        <begin position="697"/>
        <end position="752"/>
    </location>
</feature>
<keyword evidence="8" id="KW-1185">Reference proteome</keyword>
<evidence type="ECO:0000313" key="9">
    <source>
        <dbReference type="RefSeq" id="XP_019638838.1"/>
    </source>
</evidence>
<dbReference type="InterPro" id="IPR001680">
    <property type="entry name" value="WD40_rpt"/>
</dbReference>
<feature type="domain" description="EF-hand" evidence="7">
    <location>
        <begin position="70"/>
        <end position="105"/>
    </location>
</feature>
<dbReference type="Pfam" id="PF13499">
    <property type="entry name" value="EF-hand_7"/>
    <property type="match status" value="1"/>
</dbReference>
<dbReference type="PROSITE" id="PS00678">
    <property type="entry name" value="WD_REPEATS_1"/>
    <property type="match status" value="1"/>
</dbReference>
<dbReference type="Pfam" id="PF12894">
    <property type="entry name" value="ANAPC4_WD40"/>
    <property type="match status" value="1"/>
</dbReference>
<evidence type="ECO:0000259" key="7">
    <source>
        <dbReference type="PROSITE" id="PS50222"/>
    </source>
</evidence>
<dbReference type="PROSITE" id="PS50294">
    <property type="entry name" value="WD_REPEATS_REGION"/>
    <property type="match status" value="3"/>
</dbReference>
<reference evidence="9" key="1">
    <citation type="submission" date="2025-08" db="UniProtKB">
        <authorList>
            <consortium name="RefSeq"/>
        </authorList>
    </citation>
    <scope>IDENTIFICATION</scope>
    <source>
        <tissue evidence="9">Gonad</tissue>
    </source>
</reference>
<protein>
    <recommendedName>
        <fullName evidence="1">WD repeat-containing protein on Y chromosome</fullName>
    </recommendedName>
</protein>
<organism evidence="8 9">
    <name type="scientific">Branchiostoma belcheri</name>
    <name type="common">Amphioxus</name>
    <dbReference type="NCBI Taxonomy" id="7741"/>
    <lineage>
        <taxon>Eukaryota</taxon>
        <taxon>Metazoa</taxon>
        <taxon>Chordata</taxon>
        <taxon>Cephalochordata</taxon>
        <taxon>Leptocardii</taxon>
        <taxon>Amphioxiformes</taxon>
        <taxon>Branchiostomatidae</taxon>
        <taxon>Branchiostoma</taxon>
    </lineage>
</organism>
<dbReference type="InterPro" id="IPR024977">
    <property type="entry name" value="Apc4-like_WD40_dom"/>
</dbReference>
<dbReference type="InterPro" id="IPR051242">
    <property type="entry name" value="WD-EF-hand_domain"/>
</dbReference>
<evidence type="ECO:0000256" key="4">
    <source>
        <dbReference type="ARBA" id="ARBA00022837"/>
    </source>
</evidence>
<dbReference type="KEGG" id="bbel:109480912"/>
<dbReference type="InterPro" id="IPR015943">
    <property type="entry name" value="WD40/YVTN_repeat-like_dom_sf"/>
</dbReference>
<dbReference type="GO" id="GO:0005509">
    <property type="term" value="F:calcium ion binding"/>
    <property type="evidence" value="ECO:0007669"/>
    <property type="project" value="InterPro"/>
</dbReference>
<dbReference type="Pfam" id="PF00400">
    <property type="entry name" value="WD40"/>
    <property type="match status" value="3"/>
</dbReference>
<dbReference type="SMART" id="SM00320">
    <property type="entry name" value="WD40"/>
    <property type="match status" value="9"/>
</dbReference>
<dbReference type="InterPro" id="IPR011992">
    <property type="entry name" value="EF-hand-dom_pair"/>
</dbReference>
<dbReference type="PROSITE" id="PS00018">
    <property type="entry name" value="EF_HAND_1"/>
    <property type="match status" value="1"/>
</dbReference>
<feature type="repeat" description="WD" evidence="5">
    <location>
        <begin position="487"/>
        <end position="528"/>
    </location>
</feature>
<keyword evidence="3" id="KW-0677">Repeat</keyword>
<dbReference type="InterPro" id="IPR036322">
    <property type="entry name" value="WD40_repeat_dom_sf"/>
</dbReference>
<feature type="compositionally biased region" description="Basic and acidic residues" evidence="6">
    <location>
        <begin position="723"/>
        <end position="736"/>
    </location>
</feature>
<dbReference type="SUPFAM" id="SSF47473">
    <property type="entry name" value="EF-hand"/>
    <property type="match status" value="1"/>
</dbReference>
<gene>
    <name evidence="9" type="primary">LOC109480912</name>
</gene>
<dbReference type="Gene3D" id="2.130.10.10">
    <property type="entry name" value="YVTN repeat-like/Quinoprotein amine dehydrogenase"/>
    <property type="match status" value="4"/>
</dbReference>
<dbReference type="SMART" id="SM00054">
    <property type="entry name" value="EFh"/>
    <property type="match status" value="2"/>
</dbReference>
<keyword evidence="4" id="KW-0106">Calcium</keyword>
<dbReference type="OrthoDB" id="5980302at2759"/>
<feature type="region of interest" description="Disordered" evidence="6">
    <location>
        <begin position="1206"/>
        <end position="1226"/>
    </location>
</feature>
<dbReference type="PROSITE" id="PS50222">
    <property type="entry name" value="EF_HAND_2"/>
    <property type="match status" value="2"/>
</dbReference>
<feature type="repeat" description="WD" evidence="5">
    <location>
        <begin position="397"/>
        <end position="438"/>
    </location>
</feature>
<dbReference type="PROSITE" id="PS50082">
    <property type="entry name" value="WD_REPEATS_2"/>
    <property type="match status" value="4"/>
</dbReference>
<feature type="repeat" description="WD" evidence="5">
    <location>
        <begin position="542"/>
        <end position="576"/>
    </location>
</feature>
<dbReference type="RefSeq" id="XP_019638838.1">
    <property type="nucleotide sequence ID" value="XM_019783279.1"/>
</dbReference>
<evidence type="ECO:0000256" key="1">
    <source>
        <dbReference type="ARBA" id="ARBA00014901"/>
    </source>
</evidence>
<dbReference type="InterPro" id="IPR018247">
    <property type="entry name" value="EF_Hand_1_Ca_BS"/>
</dbReference>
<evidence type="ECO:0000256" key="2">
    <source>
        <dbReference type="ARBA" id="ARBA00022574"/>
    </source>
</evidence>
<name>A0A6P4ZPS1_BRABE</name>
<dbReference type="Proteomes" id="UP000515135">
    <property type="component" value="Unplaced"/>
</dbReference>